<dbReference type="GO" id="GO:0005737">
    <property type="term" value="C:cytoplasm"/>
    <property type="evidence" value="ECO:0007669"/>
    <property type="project" value="TreeGrafter"/>
</dbReference>
<dbReference type="InterPro" id="IPR023231">
    <property type="entry name" value="GSKIP_dom_sf"/>
</dbReference>
<feature type="region of interest" description="Disordered" evidence="3">
    <location>
        <begin position="132"/>
        <end position="155"/>
    </location>
</feature>
<evidence type="ECO:0000256" key="2">
    <source>
        <dbReference type="SAM" id="Coils"/>
    </source>
</evidence>
<dbReference type="InterPro" id="IPR033646">
    <property type="entry name" value="CLU-central"/>
</dbReference>
<dbReference type="AlphaFoldDB" id="A0A1G4K1I8"/>
<evidence type="ECO:0000256" key="1">
    <source>
        <dbReference type="ARBA" id="ARBA00022490"/>
    </source>
</evidence>
<feature type="region of interest" description="Disordered" evidence="3">
    <location>
        <begin position="1177"/>
        <end position="1236"/>
    </location>
</feature>
<feature type="domain" description="Clu" evidence="4">
    <location>
        <begin position="301"/>
        <end position="562"/>
    </location>
</feature>
<dbReference type="InterPro" id="IPR025697">
    <property type="entry name" value="CLU_dom"/>
</dbReference>
<dbReference type="SUPFAM" id="SSF103107">
    <property type="entry name" value="Hypothetical protein c14orf129, hspc210"/>
    <property type="match status" value="1"/>
</dbReference>
<evidence type="ECO:0000256" key="3">
    <source>
        <dbReference type="SAM" id="MobiDB-lite"/>
    </source>
</evidence>
<keyword evidence="1" id="KW-0963">Cytoplasm</keyword>
<feature type="compositionally biased region" description="Basic residues" evidence="3">
    <location>
        <begin position="1224"/>
        <end position="1236"/>
    </location>
</feature>
<dbReference type="Pfam" id="PF12807">
    <property type="entry name" value="eIF3_p135"/>
    <property type="match status" value="1"/>
</dbReference>
<dbReference type="PANTHER" id="PTHR12601">
    <property type="entry name" value="EUKARYOTIC TRANSLATION INITIATION FACTOR 3 SUBUNIT EIF-3"/>
    <property type="match status" value="1"/>
</dbReference>
<dbReference type="Pfam" id="PF13236">
    <property type="entry name" value="CLU"/>
    <property type="match status" value="1"/>
</dbReference>
<name>A0A1G4K1I8_9SACH</name>
<dbReference type="STRING" id="1230905.A0A1G4K1I8"/>
<dbReference type="Pfam" id="PF15044">
    <property type="entry name" value="CLU_N"/>
    <property type="match status" value="1"/>
</dbReference>
<sequence length="1236" mass="139964">MATEEISEALTVLVKLGNRKKDVEVKLARNSNIQLLLDVLQFTAETKFFTTLTLSFNKRLLSENEILGDLTKAEKVTLAAEFAPYTLREVVKHVDVLRNSVGLIPETQDSLSEFGISANSKFIEMPLYPVREKETEKKESSDNKSNEKDDQLKVSDVEKTQFEKTIREVLNMTPDLNDLEETKSSVVTPCLRSLGASNQNPVPPSFRSRGHLLYLHIVTLENESFHVTATPAGFYINKSTSGKFDPTARDGCATETTLYDLIATHSKKFDDHVKALTEKLKSVDPAFYLKPSTNFLAKPWLVSLNASNAANTNRLSLSESSFVTERNFNDEFQAIKDMTYENYQSRVDSEKLIAKISHEFTEASVKGAMSIFHGDLIPMNPESSRPEQIFLKDNIFYSYVTDVNENYADKGGEEAARSASNQDLHTVRLLHKLNLKDIRYLLTTIVDFGGLRILAQTPVPGLLSAMGASTKKDEKTGEIITEDLPSDVTVSYGLDEGSQQVLRNDEFHKAMDTFSKVFHLKDREFKGTPLRFSSQSKGIVGFDKRKYILDLANTHPFDVQFYRKHYESVSEEHRYPHKQTLLRHELIEKWWINKTEDDGVNVEKAFDERMYAFDPDAFYVAEVEDMRVQEISKYLSDDVLPNVVKDYASGAITAPYDGEHLSQAFHKNGINLRYLGEFVTLVEKELEEQIQKHDAKLREVSEANADHEQWEKAYLAKIEAMIKERQEEINKLTYEGKDIPPELKENLKLDENEIRKPTKGEGVLVHRDQINCLIETAKLEMIARSSKHILRKAALNLAPSVISSLLAHFFNILLGNQYNEAPQVEILDEFYSKDTFDFTSWTRGHLLNQIRTEVLRRFRFTISIEDIERLLALPFPFIKSINKKFGAQLLNKEYFFTEEQFETHKNLQEKKLRNKLVAPIQTFSPADITLVPVIKGSDFQSVIGDDLWNQGATSLNEKQAEALALLTQSVAVKEEVNGLLNGSVAESYMALSTIYHKVGDLTEAVVFCRKASVIFERIYGVDSFEVLRCLTNLAILETSNGSPFNAALLLQRIINTIECLCVCSHPAIINAYTMIQQLAMGLQNAKLSIEILKHMSDLILKLEDGNQSLPYGYNQSRLGNLYATADQLSNSLKAIKDARDVFTRELGINDETTAQCRQWISGLENLIESKLQQKKLSQQQAASSSNEVKKNSKTSTKKDDSPNPQLADKSIDELLNFIEGAPSKSKKNKKKRQGPK</sequence>
<dbReference type="InterPro" id="IPR028275">
    <property type="entry name" value="CLU_N"/>
</dbReference>
<dbReference type="GO" id="GO:0048312">
    <property type="term" value="P:intracellular distribution of mitochondria"/>
    <property type="evidence" value="ECO:0007669"/>
    <property type="project" value="TreeGrafter"/>
</dbReference>
<organism evidence="5 6">
    <name type="scientific">Lachancea mirantina</name>
    <dbReference type="NCBI Taxonomy" id="1230905"/>
    <lineage>
        <taxon>Eukaryota</taxon>
        <taxon>Fungi</taxon>
        <taxon>Dikarya</taxon>
        <taxon>Ascomycota</taxon>
        <taxon>Saccharomycotina</taxon>
        <taxon>Saccharomycetes</taxon>
        <taxon>Saccharomycetales</taxon>
        <taxon>Saccharomycetaceae</taxon>
        <taxon>Lachancea</taxon>
    </lineage>
</organism>
<dbReference type="PROSITE" id="PS51823">
    <property type="entry name" value="CLU"/>
    <property type="match status" value="1"/>
</dbReference>
<dbReference type="PANTHER" id="PTHR12601:SF6">
    <property type="entry name" value="CLUSTERED MITOCHONDRIA PROTEIN HOMOLOG"/>
    <property type="match status" value="1"/>
</dbReference>
<dbReference type="OrthoDB" id="1414216at2759"/>
<evidence type="ECO:0000313" key="6">
    <source>
        <dbReference type="Proteomes" id="UP000191024"/>
    </source>
</evidence>
<dbReference type="SUPFAM" id="SSF48452">
    <property type="entry name" value="TPR-like"/>
    <property type="match status" value="1"/>
</dbReference>
<evidence type="ECO:0000313" key="5">
    <source>
        <dbReference type="EMBL" id="SCU97425.1"/>
    </source>
</evidence>
<dbReference type="Gene3D" id="3.30.2280.10">
    <property type="entry name" value="Hypothetical protein (hspc210)"/>
    <property type="match status" value="1"/>
</dbReference>
<feature type="coiled-coil region" evidence="2">
    <location>
        <begin position="683"/>
        <end position="735"/>
    </location>
</feature>
<protein>
    <submittedName>
        <fullName evidence="5">LAMI_0F10022g1_1</fullName>
    </submittedName>
</protein>
<keyword evidence="6" id="KW-1185">Reference proteome</keyword>
<dbReference type="CDD" id="cd15466">
    <property type="entry name" value="CLU-central"/>
    <property type="match status" value="1"/>
</dbReference>
<proteinExistence type="predicted"/>
<dbReference type="Pfam" id="PF13374">
    <property type="entry name" value="TPR_10"/>
    <property type="match status" value="1"/>
</dbReference>
<dbReference type="EMBL" id="LT598467">
    <property type="protein sequence ID" value="SCU97425.1"/>
    <property type="molecule type" value="Genomic_DNA"/>
</dbReference>
<feature type="compositionally biased region" description="Low complexity" evidence="3">
    <location>
        <begin position="1177"/>
        <end position="1186"/>
    </location>
</feature>
<dbReference type="Gene3D" id="1.25.40.10">
    <property type="entry name" value="Tetratricopeptide repeat domain"/>
    <property type="match status" value="1"/>
</dbReference>
<accession>A0A1G4K1I8</accession>
<evidence type="ECO:0000259" key="4">
    <source>
        <dbReference type="PROSITE" id="PS51823"/>
    </source>
</evidence>
<dbReference type="Proteomes" id="UP000191024">
    <property type="component" value="Chromosome F"/>
</dbReference>
<dbReference type="GO" id="GO:0003729">
    <property type="term" value="F:mRNA binding"/>
    <property type="evidence" value="ECO:0007669"/>
    <property type="project" value="TreeGrafter"/>
</dbReference>
<keyword evidence="2" id="KW-0175">Coiled coil</keyword>
<reference evidence="6" key="1">
    <citation type="submission" date="2016-03" db="EMBL/GenBank/DDBJ databases">
        <authorList>
            <person name="Devillers H."/>
        </authorList>
    </citation>
    <scope>NUCLEOTIDE SEQUENCE [LARGE SCALE GENOMIC DNA]</scope>
</reference>
<dbReference type="InterPro" id="IPR011990">
    <property type="entry name" value="TPR-like_helical_dom_sf"/>
</dbReference>
<gene>
    <name evidence="5" type="ORF">LAMI_0F10022G</name>
</gene>
<dbReference type="InterPro" id="IPR027523">
    <property type="entry name" value="CLU_prot"/>
</dbReference>